<sequence>MPARKRVKDLYELVMDFLKKCSDDHVGAFGAMSAFFILLSIFPFMIFLLTLTRYIPFSKDDIIVILTRMISFEEGSLIKSIVNEIYHKTGTTVSAISIIAALWSSSRGVYSIVIGLNSVYDIDENRNYFVIRLFSLVYTLLFALMISVMLVMWVFGNSLYRYVCWKFPFVIPILGYFMHQRILFSLVFLTLLFMIIYKWIPNRTSSFRGQFPGALIATLGWVAVSVGCSIYMDNFTNFSYIYGSMAGIMILLLWLYFCMSMVFYGAEVNYFLENKDNYHLLIRTLRPNWRRQQRAQTERMRQKSKSERADRKNNKNNNKNDSKNDKEVQMEEDDNSKEKNRKL</sequence>
<dbReference type="Pfam" id="PF03631">
    <property type="entry name" value="Virul_fac_BrkB"/>
    <property type="match status" value="1"/>
</dbReference>
<evidence type="ECO:0000256" key="2">
    <source>
        <dbReference type="ARBA" id="ARBA00022475"/>
    </source>
</evidence>
<dbReference type="Proteomes" id="UP000217549">
    <property type="component" value="Chromosome I"/>
</dbReference>
<feature type="transmembrane region" description="Helical" evidence="7">
    <location>
        <begin position="26"/>
        <end position="49"/>
    </location>
</feature>
<dbReference type="RefSeq" id="WP_157908529.1">
    <property type="nucleotide sequence ID" value="NZ_LT907978.1"/>
</dbReference>
<dbReference type="AlphaFoldDB" id="A0A285PSK3"/>
<evidence type="ECO:0000256" key="6">
    <source>
        <dbReference type="SAM" id="MobiDB-lite"/>
    </source>
</evidence>
<evidence type="ECO:0000313" key="9">
    <source>
        <dbReference type="Proteomes" id="UP000217549"/>
    </source>
</evidence>
<evidence type="ECO:0000256" key="3">
    <source>
        <dbReference type="ARBA" id="ARBA00022692"/>
    </source>
</evidence>
<dbReference type="STRING" id="39488.ERS852450_02612"/>
<feature type="transmembrane region" description="Helical" evidence="7">
    <location>
        <begin position="133"/>
        <end position="155"/>
    </location>
</feature>
<proteinExistence type="predicted"/>
<evidence type="ECO:0000313" key="8">
    <source>
        <dbReference type="EMBL" id="SOB71025.1"/>
    </source>
</evidence>
<keyword evidence="9" id="KW-1185">Reference proteome</keyword>
<feature type="region of interest" description="Disordered" evidence="6">
    <location>
        <begin position="292"/>
        <end position="343"/>
    </location>
</feature>
<evidence type="ECO:0000256" key="5">
    <source>
        <dbReference type="ARBA" id="ARBA00023136"/>
    </source>
</evidence>
<evidence type="ECO:0000256" key="4">
    <source>
        <dbReference type="ARBA" id="ARBA00022989"/>
    </source>
</evidence>
<keyword evidence="4 7" id="KW-1133">Transmembrane helix</keyword>
<protein>
    <submittedName>
        <fullName evidence="8">Virulence factor BrkB</fullName>
    </submittedName>
</protein>
<dbReference type="NCBIfam" id="TIGR00765">
    <property type="entry name" value="yihY_not_rbn"/>
    <property type="match status" value="1"/>
</dbReference>
<gene>
    <name evidence="8" type="ORF">EHLA_0260</name>
</gene>
<evidence type="ECO:0000256" key="1">
    <source>
        <dbReference type="ARBA" id="ARBA00004651"/>
    </source>
</evidence>
<accession>A0A285PSK3</accession>
<name>A0A285PSK3_9FIRM</name>
<dbReference type="GO" id="GO:0005886">
    <property type="term" value="C:plasma membrane"/>
    <property type="evidence" value="ECO:0007669"/>
    <property type="project" value="UniProtKB-SubCell"/>
</dbReference>
<dbReference type="PANTHER" id="PTHR30213">
    <property type="entry name" value="INNER MEMBRANE PROTEIN YHJD"/>
    <property type="match status" value="1"/>
</dbReference>
<keyword evidence="3 7" id="KW-0812">Transmembrane</keyword>
<feature type="transmembrane region" description="Helical" evidence="7">
    <location>
        <begin position="182"/>
        <end position="200"/>
    </location>
</feature>
<dbReference type="PANTHER" id="PTHR30213:SF0">
    <property type="entry name" value="UPF0761 MEMBRANE PROTEIN YIHY"/>
    <property type="match status" value="1"/>
</dbReference>
<dbReference type="EMBL" id="LT907978">
    <property type="protein sequence ID" value="SOB71025.1"/>
    <property type="molecule type" value="Genomic_DNA"/>
</dbReference>
<dbReference type="InterPro" id="IPR017039">
    <property type="entry name" value="Virul_fac_BrkB"/>
</dbReference>
<dbReference type="KEGG" id="ehl:EHLA_0260"/>
<feature type="transmembrane region" description="Helical" evidence="7">
    <location>
        <begin position="212"/>
        <end position="232"/>
    </location>
</feature>
<keyword evidence="2" id="KW-1003">Cell membrane</keyword>
<keyword evidence="5 7" id="KW-0472">Membrane</keyword>
<organism evidence="8 9">
    <name type="scientific">Anaerobutyricum hallii</name>
    <dbReference type="NCBI Taxonomy" id="39488"/>
    <lineage>
        <taxon>Bacteria</taxon>
        <taxon>Bacillati</taxon>
        <taxon>Bacillota</taxon>
        <taxon>Clostridia</taxon>
        <taxon>Lachnospirales</taxon>
        <taxon>Lachnospiraceae</taxon>
        <taxon>Anaerobutyricum</taxon>
    </lineage>
</organism>
<reference evidence="9" key="1">
    <citation type="submission" date="2017-09" db="EMBL/GenBank/DDBJ databases">
        <authorList>
            <person name="Shetty A S."/>
        </authorList>
    </citation>
    <scope>NUCLEOTIDE SEQUENCE [LARGE SCALE GENOMIC DNA]</scope>
</reference>
<evidence type="ECO:0000256" key="7">
    <source>
        <dbReference type="SAM" id="Phobius"/>
    </source>
</evidence>
<feature type="compositionally biased region" description="Basic and acidic residues" evidence="6">
    <location>
        <begin position="296"/>
        <end position="329"/>
    </location>
</feature>
<feature type="transmembrane region" description="Helical" evidence="7">
    <location>
        <begin position="238"/>
        <end position="257"/>
    </location>
</feature>
<comment type="subcellular location">
    <subcellularLocation>
        <location evidence="1">Cell membrane</location>
        <topology evidence="1">Multi-pass membrane protein</topology>
    </subcellularLocation>
</comment>